<evidence type="ECO:0000256" key="2">
    <source>
        <dbReference type="ARBA" id="ARBA00022573"/>
    </source>
</evidence>
<comment type="pathway">
    <text evidence="1">Cofactor biosynthesis; adenosylcobalamin biosynthesis.</text>
</comment>
<dbReference type="PANTHER" id="PTHR43182">
    <property type="entry name" value="COBALT-PRECORRIN-6B C(15)-METHYLTRANSFERASE (DECARBOXYLATING)"/>
    <property type="match status" value="1"/>
</dbReference>
<sequence length="310" mass="32259">MDGSLAVRACARAGLPWEDALIVSAHELRRAVNACRAHPKVAVLTAPGAGPAELARALFPQTPRTFVVCEDLDGPDERVVRVRPAEATTRPWNAPQVVLVLDERRPPDGPGWTAHPPGPDGWALDGFDGAALAPETRAFVLARLGPRTGDLVWDLGSGDGSVAAECARFGAAAIAVGPDAASCARIRAAVRARRVRVAVSRGALPSVLGHLPDPDAIFLAGAEPATVRACAARTLDRFVATADESRVPEIADVLAEAGFAARAAAFGVTPLVPARAPHPPAALVWARRAVPEPVRPAPAPGRPVERTPPL</sequence>
<dbReference type="InterPro" id="IPR029063">
    <property type="entry name" value="SAM-dependent_MTases_sf"/>
</dbReference>
<evidence type="ECO:0000256" key="3">
    <source>
        <dbReference type="ARBA" id="ARBA00022603"/>
    </source>
</evidence>
<dbReference type="PANTHER" id="PTHR43182:SF1">
    <property type="entry name" value="COBALT-PRECORRIN-7 C(5)-METHYLTRANSFERASE"/>
    <property type="match status" value="1"/>
</dbReference>
<dbReference type="Gene3D" id="3.30.950.10">
    <property type="entry name" value="Methyltransferase, Cobalt-precorrin-4 Transmethylase, Domain 2"/>
    <property type="match status" value="1"/>
</dbReference>
<evidence type="ECO:0000256" key="4">
    <source>
        <dbReference type="ARBA" id="ARBA00022679"/>
    </source>
</evidence>
<keyword evidence="2" id="KW-0169">Cobalamin biosynthesis</keyword>
<dbReference type="Proteomes" id="UP001596972">
    <property type="component" value="Unassembled WGS sequence"/>
</dbReference>
<name>A0ABW3EVX2_9ACTN</name>
<gene>
    <name evidence="6" type="ORF">ACFQ11_20250</name>
</gene>
<dbReference type="SUPFAM" id="SSF53335">
    <property type="entry name" value="S-adenosyl-L-methionine-dependent methyltransferases"/>
    <property type="match status" value="1"/>
</dbReference>
<evidence type="ECO:0008006" key="8">
    <source>
        <dbReference type="Google" id="ProtNLM"/>
    </source>
</evidence>
<evidence type="ECO:0000256" key="5">
    <source>
        <dbReference type="ARBA" id="ARBA00022691"/>
    </source>
</evidence>
<protein>
    <recommendedName>
        <fullName evidence="8">Precorrin-6Y C5,15-methyltransferase (Decarboxylating) subunit CbiT</fullName>
    </recommendedName>
</protein>
<evidence type="ECO:0000256" key="1">
    <source>
        <dbReference type="ARBA" id="ARBA00004953"/>
    </source>
</evidence>
<dbReference type="InterPro" id="IPR035996">
    <property type="entry name" value="4pyrrol_Methylase_sf"/>
</dbReference>
<evidence type="ECO:0000313" key="7">
    <source>
        <dbReference type="Proteomes" id="UP001596972"/>
    </source>
</evidence>
<dbReference type="EMBL" id="JBHTJA010000041">
    <property type="protein sequence ID" value="MFD0902744.1"/>
    <property type="molecule type" value="Genomic_DNA"/>
</dbReference>
<dbReference type="InterPro" id="IPR014776">
    <property type="entry name" value="4pyrrole_Mease_sub2"/>
</dbReference>
<organism evidence="6 7">
    <name type="scientific">Actinomadura sediminis</name>
    <dbReference type="NCBI Taxonomy" id="1038904"/>
    <lineage>
        <taxon>Bacteria</taxon>
        <taxon>Bacillati</taxon>
        <taxon>Actinomycetota</taxon>
        <taxon>Actinomycetes</taxon>
        <taxon>Streptosporangiales</taxon>
        <taxon>Thermomonosporaceae</taxon>
        <taxon>Actinomadura</taxon>
    </lineage>
</organism>
<dbReference type="SUPFAM" id="SSF53790">
    <property type="entry name" value="Tetrapyrrole methylase"/>
    <property type="match status" value="1"/>
</dbReference>
<keyword evidence="4" id="KW-0808">Transferase</keyword>
<dbReference type="InterPro" id="IPR050714">
    <property type="entry name" value="Cobalamin_biosynth_MTase"/>
</dbReference>
<accession>A0ABW3EVX2</accession>
<dbReference type="RefSeq" id="WP_378300829.1">
    <property type="nucleotide sequence ID" value="NZ_JBHTJA010000041.1"/>
</dbReference>
<keyword evidence="5" id="KW-0949">S-adenosyl-L-methionine</keyword>
<evidence type="ECO:0000313" key="6">
    <source>
        <dbReference type="EMBL" id="MFD0902744.1"/>
    </source>
</evidence>
<dbReference type="Gene3D" id="3.40.50.150">
    <property type="entry name" value="Vaccinia Virus protein VP39"/>
    <property type="match status" value="1"/>
</dbReference>
<keyword evidence="7" id="KW-1185">Reference proteome</keyword>
<comment type="caution">
    <text evidence="6">The sequence shown here is derived from an EMBL/GenBank/DDBJ whole genome shotgun (WGS) entry which is preliminary data.</text>
</comment>
<proteinExistence type="predicted"/>
<keyword evidence="3" id="KW-0489">Methyltransferase</keyword>
<reference evidence="7" key="1">
    <citation type="journal article" date="2019" name="Int. J. Syst. Evol. Microbiol.">
        <title>The Global Catalogue of Microorganisms (GCM) 10K type strain sequencing project: providing services to taxonomists for standard genome sequencing and annotation.</title>
        <authorList>
            <consortium name="The Broad Institute Genomics Platform"/>
            <consortium name="The Broad Institute Genome Sequencing Center for Infectious Disease"/>
            <person name="Wu L."/>
            <person name="Ma J."/>
        </authorList>
    </citation>
    <scope>NUCLEOTIDE SEQUENCE [LARGE SCALE GENOMIC DNA]</scope>
    <source>
        <strain evidence="7">JCM 31202</strain>
    </source>
</reference>